<dbReference type="AlphaFoldDB" id="A0A194VC54"/>
<evidence type="ECO:0000256" key="1">
    <source>
        <dbReference type="SAM" id="SignalP"/>
    </source>
</evidence>
<keyword evidence="3" id="KW-1185">Reference proteome</keyword>
<protein>
    <submittedName>
        <fullName evidence="2">Uncharacterized protein</fullName>
    </submittedName>
</protein>
<reference evidence="3" key="1">
    <citation type="submission" date="2014-12" db="EMBL/GenBank/DDBJ databases">
        <title>Genome Sequence of Valsa Canker Pathogens Uncovers a Specific Adaption of Colonization on Woody Bark.</title>
        <authorList>
            <person name="Yin Z."/>
            <person name="Liu H."/>
            <person name="Gao X."/>
            <person name="Li Z."/>
            <person name="Song N."/>
            <person name="Ke X."/>
            <person name="Dai Q."/>
            <person name="Wu Y."/>
            <person name="Sun Y."/>
            <person name="Xu J.-R."/>
            <person name="Kang Z.K."/>
            <person name="Wang L."/>
            <person name="Huang L."/>
        </authorList>
    </citation>
    <scope>NUCLEOTIDE SEQUENCE [LARGE SCALE GENOMIC DNA]</scope>
    <source>
        <strain evidence="3">SXYL134</strain>
    </source>
</reference>
<gene>
    <name evidence="2" type="ORF">VP1G_08531</name>
</gene>
<organism evidence="2 3">
    <name type="scientific">Cytospora mali</name>
    <name type="common">Apple Valsa canker fungus</name>
    <name type="synonym">Valsa mali</name>
    <dbReference type="NCBI Taxonomy" id="578113"/>
    <lineage>
        <taxon>Eukaryota</taxon>
        <taxon>Fungi</taxon>
        <taxon>Dikarya</taxon>
        <taxon>Ascomycota</taxon>
        <taxon>Pezizomycotina</taxon>
        <taxon>Sordariomycetes</taxon>
        <taxon>Sordariomycetidae</taxon>
        <taxon>Diaporthales</taxon>
        <taxon>Cytosporaceae</taxon>
        <taxon>Cytospora</taxon>
    </lineage>
</organism>
<keyword evidence="1" id="KW-0732">Signal</keyword>
<dbReference type="Proteomes" id="UP000078576">
    <property type="component" value="Unassembled WGS sequence"/>
</dbReference>
<evidence type="ECO:0000313" key="3">
    <source>
        <dbReference type="Proteomes" id="UP000078576"/>
    </source>
</evidence>
<proteinExistence type="predicted"/>
<name>A0A194VC54_CYTMA</name>
<feature type="signal peptide" evidence="1">
    <location>
        <begin position="1"/>
        <end position="30"/>
    </location>
</feature>
<dbReference type="OrthoDB" id="5215637at2759"/>
<accession>A0A194VC54</accession>
<dbReference type="EMBL" id="KN714774">
    <property type="protein sequence ID" value="KUI61351.1"/>
    <property type="molecule type" value="Genomic_DNA"/>
</dbReference>
<feature type="chain" id="PRO_5008266422" evidence="1">
    <location>
        <begin position="31"/>
        <end position="227"/>
    </location>
</feature>
<sequence>MASYRRIHLPLSMLLLCFVLFGYVCQLVAADCYWPDGSSAPDMHECYGTAGADGLCCAQGDLCLLNHLCQESGTTKSLYRGACNMPNWTQAGTCPKICAKPNTGSNLTAAQPVGQCDGSPDQYFCNTGNTTQLDCSGHPSGPDVFTLSGCPQEYNTAGGAMVMTALPTCASSTELLGASASSTVTMSWDLGPASSWFMTGSSSEPTATSAANFSAKHTLNPDDKTIW</sequence>
<evidence type="ECO:0000313" key="2">
    <source>
        <dbReference type="EMBL" id="KUI61351.1"/>
    </source>
</evidence>